<reference evidence="4 5" key="1">
    <citation type="submission" date="2019-03" db="EMBL/GenBank/DDBJ databases">
        <title>Paracraurococcus aquatilis NE82 genome sequence.</title>
        <authorList>
            <person name="Zhao Y."/>
            <person name="Du Z."/>
        </authorList>
    </citation>
    <scope>NUCLEOTIDE SEQUENCE [LARGE SCALE GENOMIC DNA]</scope>
    <source>
        <strain evidence="4 5">NE82</strain>
    </source>
</reference>
<protein>
    <submittedName>
        <fullName evidence="4">DUF2231 domain-containing protein</fullName>
    </submittedName>
</protein>
<dbReference type="EMBL" id="SKBM01000021">
    <property type="protein sequence ID" value="TCZ56679.1"/>
    <property type="molecule type" value="Genomic_DNA"/>
</dbReference>
<dbReference type="Pfam" id="PF09990">
    <property type="entry name" value="DUF2231"/>
    <property type="match status" value="1"/>
</dbReference>
<keyword evidence="2" id="KW-0472">Membrane</keyword>
<dbReference type="InterPro" id="IPR019251">
    <property type="entry name" value="DUF2231_TM"/>
</dbReference>
<evidence type="ECO:0000313" key="4">
    <source>
        <dbReference type="EMBL" id="TCZ56679.1"/>
    </source>
</evidence>
<keyword evidence="2" id="KW-0812">Transmembrane</keyword>
<feature type="transmembrane region" description="Helical" evidence="2">
    <location>
        <begin position="90"/>
        <end position="109"/>
    </location>
</feature>
<feature type="domain" description="DUF2231" evidence="3">
    <location>
        <begin position="54"/>
        <end position="185"/>
    </location>
</feature>
<evidence type="ECO:0000256" key="1">
    <source>
        <dbReference type="SAM" id="MobiDB-lite"/>
    </source>
</evidence>
<keyword evidence="5" id="KW-1185">Reference proteome</keyword>
<sequence>MPGGGGRWMRRRRRGSHPSGESRRRRSGAAAERERSPRHTQRRPPPMTLRLTEIHPGTVHLPIALLPAALAMDALGVATGSRGMVQAGRLLVGAAFGSALLAGATGALAQGAAKVEEGEPRALLTTHRTLNLALTVMLAGMAAHRAGHRWPGGGYFAAGLAALGAMGYSAYLGGRMSYEHGIGVAKAGGLRETAEIGRDGAGTVLAAAARAVERALRESVREVARGSLLPALLPGERAARASRAARLGRARA</sequence>
<feature type="transmembrane region" description="Helical" evidence="2">
    <location>
        <begin position="153"/>
        <end position="172"/>
    </location>
</feature>
<evidence type="ECO:0000313" key="5">
    <source>
        <dbReference type="Proteomes" id="UP000295023"/>
    </source>
</evidence>
<evidence type="ECO:0000256" key="2">
    <source>
        <dbReference type="SAM" id="Phobius"/>
    </source>
</evidence>
<feature type="region of interest" description="Disordered" evidence="1">
    <location>
        <begin position="1"/>
        <end position="48"/>
    </location>
</feature>
<proteinExistence type="predicted"/>
<name>A0A4R4DBQ5_9PROT</name>
<comment type="caution">
    <text evidence="4">The sequence shown here is derived from an EMBL/GenBank/DDBJ whole genome shotgun (WGS) entry which is preliminary data.</text>
</comment>
<accession>A0A4R4DBQ5</accession>
<dbReference type="AlphaFoldDB" id="A0A4R4DBQ5"/>
<gene>
    <name evidence="4" type="ORF">EXY23_19005</name>
</gene>
<dbReference type="Proteomes" id="UP000295023">
    <property type="component" value="Unassembled WGS sequence"/>
</dbReference>
<evidence type="ECO:0000259" key="3">
    <source>
        <dbReference type="Pfam" id="PF09990"/>
    </source>
</evidence>
<organism evidence="4 5">
    <name type="scientific">Roseicella aquatilis</name>
    <dbReference type="NCBI Taxonomy" id="2527868"/>
    <lineage>
        <taxon>Bacteria</taxon>
        <taxon>Pseudomonadati</taxon>
        <taxon>Pseudomonadota</taxon>
        <taxon>Alphaproteobacteria</taxon>
        <taxon>Acetobacterales</taxon>
        <taxon>Roseomonadaceae</taxon>
        <taxon>Roseicella</taxon>
    </lineage>
</organism>
<keyword evidence="2" id="KW-1133">Transmembrane helix</keyword>